<dbReference type="RefSeq" id="XP_007932652.1">
    <property type="nucleotide sequence ID" value="XM_007934461.1"/>
</dbReference>
<evidence type="ECO:0000313" key="3">
    <source>
        <dbReference type="Proteomes" id="UP000016932"/>
    </source>
</evidence>
<protein>
    <submittedName>
        <fullName evidence="2">Uncharacterized protein</fullName>
    </submittedName>
</protein>
<feature type="transmembrane region" description="Helical" evidence="1">
    <location>
        <begin position="260"/>
        <end position="285"/>
    </location>
</feature>
<sequence length="720" mass="81351">MLANVANPILSDIYPVEKSCPPLINTTLAHPPHANAQLFPNAGVNETTVAVSEECRSQTMAILNLRPLETFSLRHCAAPRRLHHVSPYGSGLNLQGLTRSPGRPANKDIHCTRQCPNTFASTPPPPRRHPPPKYRAYAIHTCRPTSVRWRFTAEFHTLSRKSHPGAFIMRPIMNFMRNAAQKRVMNAMRKLAAGHRVPHISWLIFAITFWFFGTSDNSRLAIFANIVCMLCIFYMLLLIVCSLLFFRGHSASYQARHRTSLHLVISGALTAIGCSLTLVILIAILSPGPGLPGSSHFVKDWNQFLNDTATVRDYSGAELPNIYNHAATGAYKGLVAACRLRPGMTEMIEWPWDSVSRIHPKFELDKTRTEWGCWKPAENESIHDSHLGSDFDEEEGRFRRKAVDFAVHMTGFTKAVKNVEDSINKTISVLLSHGVYTALNSVRHNLGSHITHSGEPASTYLWKYRLVAFYSPVIQHTPWSELNWRFRLRIQISTITRPVFSILRAMFFSSPTLEEELYNALGDQYFDSNYYTKRTDLTFHFKQIEHFRDAATGDYNELMSLSFAKIHRRHPDFAGQFSAVRRLLKEPGTEEGSHYENFQNLKTAAMAGDSSGVTDVAPFQDVALTEWWKPVLEKMIRVNILQRIDQFGKGVEQLRREGRTLSAEDIKGLLLEGSQEFLLLPDLLPDDEEPPTHSTGSRYAIPIILMLAFSGYYVCALPSA</sequence>
<dbReference type="GeneID" id="19334489"/>
<organism evidence="2 3">
    <name type="scientific">Pseudocercospora fijiensis (strain CIRAD86)</name>
    <name type="common">Black leaf streak disease fungus</name>
    <name type="synonym">Mycosphaerella fijiensis</name>
    <dbReference type="NCBI Taxonomy" id="383855"/>
    <lineage>
        <taxon>Eukaryota</taxon>
        <taxon>Fungi</taxon>
        <taxon>Dikarya</taxon>
        <taxon>Ascomycota</taxon>
        <taxon>Pezizomycotina</taxon>
        <taxon>Dothideomycetes</taxon>
        <taxon>Dothideomycetidae</taxon>
        <taxon>Mycosphaerellales</taxon>
        <taxon>Mycosphaerellaceae</taxon>
        <taxon>Pseudocercospora</taxon>
    </lineage>
</organism>
<keyword evidence="3" id="KW-1185">Reference proteome</keyword>
<reference evidence="2 3" key="1">
    <citation type="journal article" date="2012" name="PLoS Pathog.">
        <title>Diverse lifestyles and strategies of plant pathogenesis encoded in the genomes of eighteen Dothideomycetes fungi.</title>
        <authorList>
            <person name="Ohm R.A."/>
            <person name="Feau N."/>
            <person name="Henrissat B."/>
            <person name="Schoch C.L."/>
            <person name="Horwitz B.A."/>
            <person name="Barry K.W."/>
            <person name="Condon B.J."/>
            <person name="Copeland A.C."/>
            <person name="Dhillon B."/>
            <person name="Glaser F."/>
            <person name="Hesse C.N."/>
            <person name="Kosti I."/>
            <person name="LaButti K."/>
            <person name="Lindquist E.A."/>
            <person name="Lucas S."/>
            <person name="Salamov A.A."/>
            <person name="Bradshaw R.E."/>
            <person name="Ciuffetti L."/>
            <person name="Hamelin R.C."/>
            <person name="Kema G.H.J."/>
            <person name="Lawrence C."/>
            <person name="Scott J.A."/>
            <person name="Spatafora J.W."/>
            <person name="Turgeon B.G."/>
            <person name="de Wit P.J.G.M."/>
            <person name="Zhong S."/>
            <person name="Goodwin S.B."/>
            <person name="Grigoriev I.V."/>
        </authorList>
    </citation>
    <scope>NUCLEOTIDE SEQUENCE [LARGE SCALE GENOMIC DNA]</scope>
    <source>
        <strain evidence="2 3">CIRAD86</strain>
    </source>
</reference>
<gene>
    <name evidence="2" type="ORF">MYCFIDRAFT_180713</name>
</gene>
<keyword evidence="1" id="KW-1133">Transmembrane helix</keyword>
<dbReference type="HOGENOM" id="CLU_384074_0_0_1"/>
<accession>M3AH38</accession>
<proteinExistence type="predicted"/>
<evidence type="ECO:0000256" key="1">
    <source>
        <dbReference type="SAM" id="Phobius"/>
    </source>
</evidence>
<feature type="transmembrane region" description="Helical" evidence="1">
    <location>
        <begin position="197"/>
        <end position="214"/>
    </location>
</feature>
<keyword evidence="1" id="KW-0472">Membrane</keyword>
<keyword evidence="1" id="KW-0812">Transmembrane</keyword>
<dbReference type="Proteomes" id="UP000016932">
    <property type="component" value="Unassembled WGS sequence"/>
</dbReference>
<dbReference type="EMBL" id="KB446575">
    <property type="protein sequence ID" value="EME76807.1"/>
    <property type="molecule type" value="Genomic_DNA"/>
</dbReference>
<dbReference type="KEGG" id="pfj:MYCFIDRAFT_180713"/>
<feature type="transmembrane region" description="Helical" evidence="1">
    <location>
        <begin position="220"/>
        <end position="248"/>
    </location>
</feature>
<evidence type="ECO:0000313" key="2">
    <source>
        <dbReference type="EMBL" id="EME76807.1"/>
    </source>
</evidence>
<name>M3AH38_PSEFD</name>
<dbReference type="VEuPathDB" id="FungiDB:MYCFIDRAFT_180713"/>
<dbReference type="AlphaFoldDB" id="M3AH38"/>
<dbReference type="OrthoDB" id="10356567at2759"/>